<dbReference type="AlphaFoldDB" id="A0A497XCN7"/>
<keyword evidence="2" id="KW-1185">Reference proteome</keyword>
<comment type="caution">
    <text evidence="1">The sequence shown here is derived from an EMBL/GenBank/DDBJ whole genome shotgun (WGS) entry which is preliminary data.</text>
</comment>
<organism evidence="1 2">
    <name type="scientific">Sulfurisoma sediminicola</name>
    <dbReference type="NCBI Taxonomy" id="1381557"/>
    <lineage>
        <taxon>Bacteria</taxon>
        <taxon>Pseudomonadati</taxon>
        <taxon>Pseudomonadota</taxon>
        <taxon>Betaproteobacteria</taxon>
        <taxon>Nitrosomonadales</taxon>
        <taxon>Sterolibacteriaceae</taxon>
        <taxon>Sulfurisoma</taxon>
    </lineage>
</organism>
<dbReference type="OrthoDB" id="9182378at2"/>
<sequence>MVVTDSHRTTAIVIRNDGHKVTLVPMKSGRLSARTLNFDEFRQEWRETGYGLALALTTFLTHVMKWGASLEVTKGLEKLAARDRNVVASLF</sequence>
<evidence type="ECO:0000313" key="2">
    <source>
        <dbReference type="Proteomes" id="UP000268908"/>
    </source>
</evidence>
<dbReference type="RefSeq" id="WP_121240989.1">
    <property type="nucleotide sequence ID" value="NZ_BHVV01000006.1"/>
</dbReference>
<name>A0A497XCN7_9PROT</name>
<proteinExistence type="predicted"/>
<dbReference type="Proteomes" id="UP000268908">
    <property type="component" value="Unassembled WGS sequence"/>
</dbReference>
<reference evidence="1 2" key="1">
    <citation type="submission" date="2018-10" db="EMBL/GenBank/DDBJ databases">
        <title>Genomic Encyclopedia of Type Strains, Phase IV (KMG-IV): sequencing the most valuable type-strain genomes for metagenomic binning, comparative biology and taxonomic classification.</title>
        <authorList>
            <person name="Goeker M."/>
        </authorList>
    </citation>
    <scope>NUCLEOTIDE SEQUENCE [LARGE SCALE GENOMIC DNA]</scope>
    <source>
        <strain evidence="1 2">DSM 26916</strain>
    </source>
</reference>
<accession>A0A497XCN7</accession>
<dbReference type="EMBL" id="RCCI01000005">
    <property type="protein sequence ID" value="RLJ64722.1"/>
    <property type="molecule type" value="Genomic_DNA"/>
</dbReference>
<protein>
    <submittedName>
        <fullName evidence="1">Uncharacterized protein</fullName>
    </submittedName>
</protein>
<evidence type="ECO:0000313" key="1">
    <source>
        <dbReference type="EMBL" id="RLJ64722.1"/>
    </source>
</evidence>
<gene>
    <name evidence="1" type="ORF">DFR35_1368</name>
</gene>